<sequence length="75" mass="8808">MIDGRDPKPYWMCRLLKEKKNKKIVNVVVYGEREREKTTVVREGYLEEQDSLLDWSDDLAGCEVEQAGVLSYRDL</sequence>
<name>A0AAV9VUP6_9PEZI</name>
<comment type="caution">
    <text evidence="1">The sequence shown here is derived from an EMBL/GenBank/DDBJ whole genome shotgun (WGS) entry which is preliminary data.</text>
</comment>
<evidence type="ECO:0000313" key="2">
    <source>
        <dbReference type="Proteomes" id="UP001370758"/>
    </source>
</evidence>
<gene>
    <name evidence="1" type="ORF">TWF481_001911</name>
</gene>
<dbReference type="Proteomes" id="UP001370758">
    <property type="component" value="Unassembled WGS sequence"/>
</dbReference>
<dbReference type="AlphaFoldDB" id="A0AAV9VUP6"/>
<reference evidence="1 2" key="1">
    <citation type="submission" date="2023-08" db="EMBL/GenBank/DDBJ databases">
        <authorList>
            <person name="Palmer J.M."/>
        </authorList>
    </citation>
    <scope>NUCLEOTIDE SEQUENCE [LARGE SCALE GENOMIC DNA]</scope>
    <source>
        <strain evidence="1 2">TWF481</strain>
    </source>
</reference>
<evidence type="ECO:0000313" key="1">
    <source>
        <dbReference type="EMBL" id="KAK6496929.1"/>
    </source>
</evidence>
<dbReference type="EMBL" id="JAVHJL010000010">
    <property type="protein sequence ID" value="KAK6496929.1"/>
    <property type="molecule type" value="Genomic_DNA"/>
</dbReference>
<protein>
    <submittedName>
        <fullName evidence="1">Uncharacterized protein</fullName>
    </submittedName>
</protein>
<accession>A0AAV9VUP6</accession>
<keyword evidence="2" id="KW-1185">Reference proteome</keyword>
<organism evidence="1 2">
    <name type="scientific">Arthrobotrys musiformis</name>
    <dbReference type="NCBI Taxonomy" id="47236"/>
    <lineage>
        <taxon>Eukaryota</taxon>
        <taxon>Fungi</taxon>
        <taxon>Dikarya</taxon>
        <taxon>Ascomycota</taxon>
        <taxon>Pezizomycotina</taxon>
        <taxon>Orbiliomycetes</taxon>
        <taxon>Orbiliales</taxon>
        <taxon>Orbiliaceae</taxon>
        <taxon>Arthrobotrys</taxon>
    </lineage>
</organism>
<proteinExistence type="predicted"/>